<dbReference type="GO" id="GO:0003677">
    <property type="term" value="F:DNA binding"/>
    <property type="evidence" value="ECO:0007669"/>
    <property type="project" value="UniProtKB-KW"/>
</dbReference>
<reference evidence="12" key="1">
    <citation type="journal article" date="2015" name="PeerJ">
        <title>First genomic representation of candidate bacterial phylum KSB3 points to enhanced environmental sensing as a trigger of wastewater bulking.</title>
        <authorList>
            <person name="Sekiguchi Y."/>
            <person name="Ohashi A."/>
            <person name="Parks D.H."/>
            <person name="Yamauchi T."/>
            <person name="Tyson G.W."/>
            <person name="Hugenholtz P."/>
        </authorList>
    </citation>
    <scope>NUCLEOTIDE SEQUENCE [LARGE SCALE GENOMIC DNA]</scope>
</reference>
<keyword evidence="7" id="KW-0413">Isomerase</keyword>
<dbReference type="GO" id="GO:0043138">
    <property type="term" value="F:3'-5' DNA helicase activity"/>
    <property type="evidence" value="ECO:0007669"/>
    <property type="project" value="UniProtKB-EC"/>
</dbReference>
<dbReference type="AlphaFoldDB" id="A0A0S6W195"/>
<accession>A0A0S6W195</accession>
<dbReference type="GO" id="GO:0009378">
    <property type="term" value="F:four-way junction helicase activity"/>
    <property type="evidence" value="ECO:0007669"/>
    <property type="project" value="TreeGrafter"/>
</dbReference>
<evidence type="ECO:0000256" key="4">
    <source>
        <dbReference type="ARBA" id="ARBA00022806"/>
    </source>
</evidence>
<evidence type="ECO:0000256" key="3">
    <source>
        <dbReference type="ARBA" id="ARBA00022801"/>
    </source>
</evidence>
<dbReference type="Gene3D" id="3.40.50.300">
    <property type="entry name" value="P-loop containing nucleotide triphosphate hydrolases"/>
    <property type="match status" value="2"/>
</dbReference>
<dbReference type="NCBIfam" id="TIGR00614">
    <property type="entry name" value="recQ_fam"/>
    <property type="match status" value="1"/>
</dbReference>
<dbReference type="InterPro" id="IPR036397">
    <property type="entry name" value="RNaseH_sf"/>
</dbReference>
<evidence type="ECO:0000256" key="5">
    <source>
        <dbReference type="ARBA" id="ARBA00022840"/>
    </source>
</evidence>
<evidence type="ECO:0000259" key="10">
    <source>
        <dbReference type="PROSITE" id="PS51192"/>
    </source>
</evidence>
<evidence type="ECO:0000259" key="11">
    <source>
        <dbReference type="PROSITE" id="PS51194"/>
    </source>
</evidence>
<evidence type="ECO:0000256" key="8">
    <source>
        <dbReference type="ARBA" id="ARBA00034617"/>
    </source>
</evidence>
<dbReference type="HOGENOM" id="CLU_325086_0_0_0"/>
<dbReference type="GO" id="GO:0005737">
    <property type="term" value="C:cytoplasm"/>
    <property type="evidence" value="ECO:0007669"/>
    <property type="project" value="TreeGrafter"/>
</dbReference>
<dbReference type="Pfam" id="PF00270">
    <property type="entry name" value="DEAD"/>
    <property type="match status" value="1"/>
</dbReference>
<keyword evidence="6" id="KW-0238">DNA-binding</keyword>
<keyword evidence="5" id="KW-0067">ATP-binding</keyword>
<dbReference type="SMART" id="SM00490">
    <property type="entry name" value="HELICc"/>
    <property type="match status" value="1"/>
</dbReference>
<dbReference type="GO" id="GO:0016787">
    <property type="term" value="F:hydrolase activity"/>
    <property type="evidence" value="ECO:0007669"/>
    <property type="project" value="UniProtKB-KW"/>
</dbReference>
<dbReference type="InterPro" id="IPR004589">
    <property type="entry name" value="DNA_helicase_ATP-dep_RecQ"/>
</dbReference>
<evidence type="ECO:0000313" key="12">
    <source>
        <dbReference type="EMBL" id="GAK53576.1"/>
    </source>
</evidence>
<proteinExistence type="inferred from homology"/>
<dbReference type="Pfam" id="PF00271">
    <property type="entry name" value="Helicase_C"/>
    <property type="match status" value="1"/>
</dbReference>
<dbReference type="PROSITE" id="PS00690">
    <property type="entry name" value="DEAH_ATP_HELICASE"/>
    <property type="match status" value="1"/>
</dbReference>
<evidence type="ECO:0000313" key="13">
    <source>
        <dbReference type="Proteomes" id="UP000030700"/>
    </source>
</evidence>
<dbReference type="EC" id="5.6.2.4" evidence="9"/>
<dbReference type="PROSITE" id="PS51194">
    <property type="entry name" value="HELICASE_CTER"/>
    <property type="match status" value="1"/>
</dbReference>
<dbReference type="Proteomes" id="UP000030700">
    <property type="component" value="Unassembled WGS sequence"/>
</dbReference>
<dbReference type="PROSITE" id="PS51192">
    <property type="entry name" value="HELICASE_ATP_BIND_1"/>
    <property type="match status" value="1"/>
</dbReference>
<gene>
    <name evidence="12" type="ORF">U14_04842</name>
</gene>
<dbReference type="InterPro" id="IPR014001">
    <property type="entry name" value="Helicase_ATP-bd"/>
</dbReference>
<dbReference type="EMBL" id="DF820459">
    <property type="protein sequence ID" value="GAK53576.1"/>
    <property type="molecule type" value="Genomic_DNA"/>
</dbReference>
<dbReference type="GO" id="GO:0006281">
    <property type="term" value="P:DNA repair"/>
    <property type="evidence" value="ECO:0007669"/>
    <property type="project" value="TreeGrafter"/>
</dbReference>
<protein>
    <recommendedName>
        <fullName evidence="9">DNA 3'-5' helicase</fullName>
        <ecNumber evidence="9">5.6.2.4</ecNumber>
    </recommendedName>
</protein>
<dbReference type="InterPro" id="IPR002464">
    <property type="entry name" value="DNA/RNA_helicase_DEAH_CS"/>
</dbReference>
<dbReference type="InterPro" id="IPR027417">
    <property type="entry name" value="P-loop_NTPase"/>
</dbReference>
<dbReference type="SUPFAM" id="SSF53098">
    <property type="entry name" value="Ribonuclease H-like"/>
    <property type="match status" value="1"/>
</dbReference>
<keyword evidence="13" id="KW-1185">Reference proteome</keyword>
<dbReference type="SUPFAM" id="SSF52540">
    <property type="entry name" value="P-loop containing nucleoside triphosphate hydrolases"/>
    <property type="match status" value="1"/>
</dbReference>
<feature type="domain" description="Helicase C-terminal" evidence="11">
    <location>
        <begin position="511"/>
        <end position="659"/>
    </location>
</feature>
<evidence type="ECO:0000256" key="1">
    <source>
        <dbReference type="ARBA" id="ARBA00005446"/>
    </source>
</evidence>
<dbReference type="InterPro" id="IPR001650">
    <property type="entry name" value="Helicase_C-like"/>
</dbReference>
<comment type="similarity">
    <text evidence="1">Belongs to the helicase family. RecQ subfamily.</text>
</comment>
<dbReference type="InterPro" id="IPR012337">
    <property type="entry name" value="RNaseH-like_sf"/>
</dbReference>
<organism evidence="12">
    <name type="scientific">Candidatus Moduliflexus flocculans</name>
    <dbReference type="NCBI Taxonomy" id="1499966"/>
    <lineage>
        <taxon>Bacteria</taxon>
        <taxon>Candidatus Moduliflexota</taxon>
        <taxon>Candidatus Moduliflexia</taxon>
        <taxon>Candidatus Moduliflexales</taxon>
        <taxon>Candidatus Moduliflexaceae</taxon>
    </lineage>
</organism>
<evidence type="ECO:0000256" key="6">
    <source>
        <dbReference type="ARBA" id="ARBA00023125"/>
    </source>
</evidence>
<dbReference type="PANTHER" id="PTHR13710">
    <property type="entry name" value="DNA HELICASE RECQ FAMILY MEMBER"/>
    <property type="match status" value="1"/>
</dbReference>
<dbReference type="GO" id="GO:0005694">
    <property type="term" value="C:chromosome"/>
    <property type="evidence" value="ECO:0007669"/>
    <property type="project" value="TreeGrafter"/>
</dbReference>
<feature type="domain" description="Helicase ATP-binding" evidence="10">
    <location>
        <begin position="299"/>
        <end position="478"/>
    </location>
</feature>
<comment type="catalytic activity">
    <reaction evidence="8">
        <text>Couples ATP hydrolysis with the unwinding of duplex DNA by translocating in the 3'-5' direction.</text>
        <dbReference type="EC" id="5.6.2.4"/>
    </reaction>
</comment>
<dbReference type="PANTHER" id="PTHR13710:SF105">
    <property type="entry name" value="ATP-DEPENDENT DNA HELICASE Q1"/>
    <property type="match status" value="1"/>
</dbReference>
<dbReference type="SMART" id="SM00487">
    <property type="entry name" value="DEXDc"/>
    <property type="match status" value="1"/>
</dbReference>
<keyword evidence="4 12" id="KW-0347">Helicase</keyword>
<evidence type="ECO:0000256" key="2">
    <source>
        <dbReference type="ARBA" id="ARBA00022741"/>
    </source>
</evidence>
<dbReference type="Gene3D" id="3.30.420.10">
    <property type="entry name" value="Ribonuclease H-like superfamily/Ribonuclease H"/>
    <property type="match status" value="1"/>
</dbReference>
<dbReference type="InterPro" id="IPR011545">
    <property type="entry name" value="DEAD/DEAH_box_helicase_dom"/>
</dbReference>
<keyword evidence="2" id="KW-0547">Nucleotide-binding</keyword>
<keyword evidence="3" id="KW-0378">Hydrolase</keyword>
<evidence type="ECO:0000256" key="7">
    <source>
        <dbReference type="ARBA" id="ARBA00023235"/>
    </source>
</evidence>
<sequence>MSDIAIFISECVAIDLEIHPETKALLKIGAVRPDANKTLSFQGQFNLSHAVKALDEFCQNATFLIGHNISRHDLPYLKQEYPHLSLCALPLIDTLFLSPLAFPKNPYHRLIKDYKIVKESVNDPVADARCTISLFRDQWAAFEQMNGNVLGLYGALLSRSFPADRYQHLFESLTHASLPDPHQSRLIWEQAIAGRACQQQATAIFEQLHDQPADAASLAYMLAWIQVAGENSVLPPWVRHQFPRIPDLLDALRGTPCLQPDCAYCTRFHDPVRHLQQWFGKPMFRGIKDELPPIQQQIVETLIRGENCLAILPTGFGKSVCYQLPALMKAIQRNQLTLILSPLQSLMKDQVDNLKRNGILNVGTINGLLTMLERSHTLEAIRLGDIDILWIAPEQLRNATVKSVLRQREIGLIVIDEAHCFSKWGHDFRPDYLHIARFLREECLPEQHRLPQIACFTATAKKDVIEEIRAYFLEELALELRIFYGGHERPNLHYIAESIRENEKEEIVHERLTQIFQETHGTGGGIVFASTHSRVEKFHDALTERGWRVDHFHGGRTPDDKKRVQEQFLQGELQIIIATNAFGMGVDKPDVRVVIHADAPGSLENYLQEAGRAGRDGEDAWCYLLFNEEDLETQFKLSAQSRIEWRDMSGMLTGLKKLAAKSPEQTLVLTAGELLRNEQVEEELTDLSADEKMYDVKVKTALAWLERNGKLRRGDNRTHVIQGQVLVENLQQAKEIIDRLKLSHSEKSHWLTLLQALFQCDPKELVNTDQLSLATGLEARKLLSILHSMRETGIINHDLNMTARVYRGIANDSKKRFQKYCLLERALFDLMQEMEPDMSSETPCDLRLKEITSTQRSGRNRCQSARNQTYFKSDIRRAHSSQILSNG</sequence>
<evidence type="ECO:0000256" key="9">
    <source>
        <dbReference type="ARBA" id="ARBA00034808"/>
    </source>
</evidence>
<name>A0A0S6W195_9BACT</name>
<dbReference type="GO" id="GO:0006310">
    <property type="term" value="P:DNA recombination"/>
    <property type="evidence" value="ECO:0007669"/>
    <property type="project" value="InterPro"/>
</dbReference>
<dbReference type="GO" id="GO:0005524">
    <property type="term" value="F:ATP binding"/>
    <property type="evidence" value="ECO:0007669"/>
    <property type="project" value="UniProtKB-KW"/>
</dbReference>
<dbReference type="STRING" id="1499966.U14_04842"/>